<dbReference type="EMBL" id="JAPZBT010000003">
    <property type="protein sequence ID" value="KAJ5365299.1"/>
    <property type="molecule type" value="Genomic_DNA"/>
</dbReference>
<dbReference type="RefSeq" id="XP_056576766.1">
    <property type="nucleotide sequence ID" value="XM_056725915.1"/>
</dbReference>
<gene>
    <name evidence="1" type="ORF">N7517_008185</name>
</gene>
<organism evidence="1 2">
    <name type="scientific">Penicillium concentricum</name>
    <dbReference type="NCBI Taxonomy" id="293559"/>
    <lineage>
        <taxon>Eukaryota</taxon>
        <taxon>Fungi</taxon>
        <taxon>Dikarya</taxon>
        <taxon>Ascomycota</taxon>
        <taxon>Pezizomycotina</taxon>
        <taxon>Eurotiomycetes</taxon>
        <taxon>Eurotiomycetidae</taxon>
        <taxon>Eurotiales</taxon>
        <taxon>Aspergillaceae</taxon>
        <taxon>Penicillium</taxon>
    </lineage>
</organism>
<evidence type="ECO:0000313" key="2">
    <source>
        <dbReference type="Proteomes" id="UP001147752"/>
    </source>
</evidence>
<keyword evidence="2" id="KW-1185">Reference proteome</keyword>
<proteinExistence type="predicted"/>
<dbReference type="OrthoDB" id="3437351at2759"/>
<dbReference type="AlphaFoldDB" id="A0A9W9RUK6"/>
<protein>
    <submittedName>
        <fullName evidence="1">Uncharacterized protein</fullName>
    </submittedName>
</protein>
<dbReference type="Proteomes" id="UP001147752">
    <property type="component" value="Unassembled WGS sequence"/>
</dbReference>
<evidence type="ECO:0000313" key="1">
    <source>
        <dbReference type="EMBL" id="KAJ5365299.1"/>
    </source>
</evidence>
<dbReference type="GeneID" id="81465098"/>
<name>A0A9W9RUK6_9EURO</name>
<reference evidence="1" key="1">
    <citation type="submission" date="2022-12" db="EMBL/GenBank/DDBJ databases">
        <authorList>
            <person name="Petersen C."/>
        </authorList>
    </citation>
    <scope>NUCLEOTIDE SEQUENCE</scope>
    <source>
        <strain evidence="1">IBT 3081</strain>
    </source>
</reference>
<sequence>MLGSWRQFAYVHLPKVPASTSAGCYACSKYCWPSVANPFLEGSIEKSWLFGSHQPYPLMHRYLLHVDRHMLAWFYRWVGRICVLHSLLHCSLLVSVARTTTLANPRIYSRSRDTSDLRGDPTASYAVCNEMPLPSCGNRDLRAYILPRGATVTISVVFGRRYLPMVIHQCRCLYDGRMELEALEIFPK</sequence>
<reference evidence="1" key="2">
    <citation type="journal article" date="2023" name="IMA Fungus">
        <title>Comparative genomic study of the Penicillium genus elucidates a diverse pangenome and 15 lateral gene transfer events.</title>
        <authorList>
            <person name="Petersen C."/>
            <person name="Sorensen T."/>
            <person name="Nielsen M.R."/>
            <person name="Sondergaard T.E."/>
            <person name="Sorensen J.L."/>
            <person name="Fitzpatrick D.A."/>
            <person name="Frisvad J.C."/>
            <person name="Nielsen K.L."/>
        </authorList>
    </citation>
    <scope>NUCLEOTIDE SEQUENCE</scope>
    <source>
        <strain evidence="1">IBT 3081</strain>
    </source>
</reference>
<accession>A0A9W9RUK6</accession>
<comment type="caution">
    <text evidence="1">The sequence shown here is derived from an EMBL/GenBank/DDBJ whole genome shotgun (WGS) entry which is preliminary data.</text>
</comment>